<evidence type="ECO:0000256" key="9">
    <source>
        <dbReference type="ARBA" id="ARBA00023010"/>
    </source>
</evidence>
<feature type="transmembrane region" description="Helical" evidence="13">
    <location>
        <begin position="199"/>
        <end position="218"/>
    </location>
</feature>
<evidence type="ECO:0000256" key="3">
    <source>
        <dbReference type="ARBA" id="ARBA00005760"/>
    </source>
</evidence>
<proteinExistence type="inferred from homology"/>
<evidence type="ECO:0000256" key="2">
    <source>
        <dbReference type="ARBA" id="ARBA00004567"/>
    </source>
</evidence>
<evidence type="ECO:0000256" key="7">
    <source>
        <dbReference type="ARBA" id="ARBA00022927"/>
    </source>
</evidence>
<feature type="transmembrane region" description="Helical" evidence="13">
    <location>
        <begin position="107"/>
        <end position="125"/>
    </location>
</feature>
<evidence type="ECO:0000256" key="13">
    <source>
        <dbReference type="SAM" id="Phobius"/>
    </source>
</evidence>
<keyword evidence="10" id="KW-0906">Nuclear pore complex</keyword>
<evidence type="ECO:0000256" key="5">
    <source>
        <dbReference type="ARBA" id="ARBA00022692"/>
    </source>
</evidence>
<dbReference type="Proteomes" id="UP000268350">
    <property type="component" value="Unassembled WGS sequence"/>
</dbReference>
<reference evidence="15" key="1">
    <citation type="submission" date="2018-01" db="EMBL/GenBank/DDBJ databases">
        <authorList>
            <person name="Alioto T."/>
            <person name="Alioto T."/>
        </authorList>
    </citation>
    <scope>NUCLEOTIDE SEQUENCE [LARGE SCALE GENOMIC DNA]</scope>
</reference>
<dbReference type="PANTHER" id="PTHR13269:SF6">
    <property type="entry name" value="NUCLEOPORIN NDC1"/>
    <property type="match status" value="1"/>
</dbReference>
<keyword evidence="5 13" id="KW-0812">Transmembrane</keyword>
<keyword evidence="6" id="KW-0509">mRNA transport</keyword>
<dbReference type="OMA" id="ILCQQHL"/>
<evidence type="ECO:0000313" key="15">
    <source>
        <dbReference type="Proteomes" id="UP000268350"/>
    </source>
</evidence>
<keyword evidence="8 13" id="KW-1133">Transmembrane helix</keyword>
<evidence type="ECO:0000256" key="1">
    <source>
        <dbReference type="ARBA" id="ARBA00004232"/>
    </source>
</evidence>
<dbReference type="Pfam" id="PF09531">
    <property type="entry name" value="Ndc1_Nup"/>
    <property type="match status" value="1"/>
</dbReference>
<gene>
    <name evidence="14" type="ORF">DGUA_6G015478</name>
</gene>
<dbReference type="GO" id="GO:0051028">
    <property type="term" value="P:mRNA transport"/>
    <property type="evidence" value="ECO:0007669"/>
    <property type="project" value="UniProtKB-KW"/>
</dbReference>
<dbReference type="GO" id="GO:0030674">
    <property type="term" value="F:protein-macromolecule adaptor activity"/>
    <property type="evidence" value="ECO:0007669"/>
    <property type="project" value="TreeGrafter"/>
</dbReference>
<evidence type="ECO:0000256" key="4">
    <source>
        <dbReference type="ARBA" id="ARBA00022448"/>
    </source>
</evidence>
<dbReference type="InterPro" id="IPR019049">
    <property type="entry name" value="Nucleoporin_prot_Ndc1/Nup"/>
</dbReference>
<comment type="similarity">
    <text evidence="3">Belongs to the NDC1 family.</text>
</comment>
<dbReference type="OrthoDB" id="67850at2759"/>
<organism evidence="14 15">
    <name type="scientific">Drosophila guanche</name>
    <name type="common">Fruit fly</name>
    <dbReference type="NCBI Taxonomy" id="7266"/>
    <lineage>
        <taxon>Eukaryota</taxon>
        <taxon>Metazoa</taxon>
        <taxon>Ecdysozoa</taxon>
        <taxon>Arthropoda</taxon>
        <taxon>Hexapoda</taxon>
        <taxon>Insecta</taxon>
        <taxon>Pterygota</taxon>
        <taxon>Neoptera</taxon>
        <taxon>Endopterygota</taxon>
        <taxon>Diptera</taxon>
        <taxon>Brachycera</taxon>
        <taxon>Muscomorpha</taxon>
        <taxon>Ephydroidea</taxon>
        <taxon>Drosophilidae</taxon>
        <taxon>Drosophila</taxon>
        <taxon>Sophophora</taxon>
    </lineage>
</organism>
<keyword evidence="4" id="KW-0813">Transport</keyword>
<feature type="transmembrane region" description="Helical" evidence="13">
    <location>
        <begin position="145"/>
        <end position="165"/>
    </location>
</feature>
<dbReference type="GO" id="GO:0031965">
    <property type="term" value="C:nuclear membrane"/>
    <property type="evidence" value="ECO:0007669"/>
    <property type="project" value="UniProtKB-SubCell"/>
</dbReference>
<accession>A0A3B0K341</accession>
<keyword evidence="7" id="KW-0653">Protein transport</keyword>
<feature type="transmembrane region" description="Helical" evidence="13">
    <location>
        <begin position="62"/>
        <end position="86"/>
    </location>
</feature>
<evidence type="ECO:0000256" key="11">
    <source>
        <dbReference type="ARBA" id="ARBA00023136"/>
    </source>
</evidence>
<evidence type="ECO:0000256" key="12">
    <source>
        <dbReference type="ARBA" id="ARBA00023242"/>
    </source>
</evidence>
<evidence type="ECO:0000256" key="10">
    <source>
        <dbReference type="ARBA" id="ARBA00023132"/>
    </source>
</evidence>
<keyword evidence="15" id="KW-1185">Reference proteome</keyword>
<comment type="subcellular location">
    <subcellularLocation>
        <location evidence="1">Nucleus membrane</location>
        <topology evidence="1">Multi-pass membrane protein</topology>
    </subcellularLocation>
    <subcellularLocation>
        <location evidence="2">Nucleus</location>
        <location evidence="2">Nuclear pore complex</location>
    </subcellularLocation>
</comment>
<protein>
    <submittedName>
        <fullName evidence="14">Blast:Nucleoporin Ndc1</fullName>
    </submittedName>
</protein>
<name>A0A3B0K341_DROGU</name>
<dbReference type="GO" id="GO:0015031">
    <property type="term" value="P:protein transport"/>
    <property type="evidence" value="ECO:0007669"/>
    <property type="project" value="UniProtKB-KW"/>
</dbReference>
<dbReference type="AlphaFoldDB" id="A0A3B0K341"/>
<dbReference type="GO" id="GO:0006999">
    <property type="term" value="P:nuclear pore organization"/>
    <property type="evidence" value="ECO:0007669"/>
    <property type="project" value="TreeGrafter"/>
</dbReference>
<evidence type="ECO:0000313" key="14">
    <source>
        <dbReference type="EMBL" id="SPP87733.1"/>
    </source>
</evidence>
<dbReference type="GO" id="GO:0070762">
    <property type="term" value="C:nuclear pore transmembrane ring"/>
    <property type="evidence" value="ECO:0007669"/>
    <property type="project" value="TreeGrafter"/>
</dbReference>
<evidence type="ECO:0000256" key="6">
    <source>
        <dbReference type="ARBA" id="ARBA00022816"/>
    </source>
</evidence>
<sequence>MSHLSTINACKLLLFRRCLQAVLLTVGIQFVLLTIFLLFVNFQLLRPLHWITSTLSLVCSFYTWFASIPLIGAVVLYGVILCQQHLAERSYCASRFRWLVHYGPRKLLFLGAHLLVGCLTAWLYTGYMHTDYRHLWYRCYGQECISAYHVYLLGMGIFAGCYYFVSVHMRQEVEIEFPIVNYCWGEKLRELLYSSMARSLFKSLVPTLAYTLLFWLFGRVVCHRLSHLLAVDLDERLEGFFGVATNGRLLFYGWLLTAQILSNMHLMRCFYSMFLSEEFPLAVTKNRAPFVQEKEVTVVAALGLTNDYVVQCLAAKYLHNLVTTGDVEKRAELFQLTEPGNRPANWRALCDQCLTLLGSFTDELIDSMQKISVLKGSPSSPPLAPISDSVSASLMAERVLTRQYNQMHGIRPMVSPGRNALIDRPVDSIRRVPNWCERASMQMEQSIQLLINRVPGIVYLFTEPEGAKTTFLLTHSLTLVYVVQALSQICVLSLKEDEFGVVQNDLPDIIKAISRLKGELDKLSSVASNLRGPGSSFSVLRGAVRRSLFHICISFGDYIGDLIPSREELHQLQTLLNQE</sequence>
<keyword evidence="9" id="KW-0811">Translocation</keyword>
<evidence type="ECO:0000256" key="8">
    <source>
        <dbReference type="ARBA" id="ARBA00022989"/>
    </source>
</evidence>
<keyword evidence="12" id="KW-0539">Nucleus</keyword>
<dbReference type="STRING" id="7266.A0A3B0K341"/>
<dbReference type="EMBL" id="OUUW01000013">
    <property type="protein sequence ID" value="SPP87733.1"/>
    <property type="molecule type" value="Genomic_DNA"/>
</dbReference>
<dbReference type="PANTHER" id="PTHR13269">
    <property type="entry name" value="NUCLEOPORIN NDC1"/>
    <property type="match status" value="1"/>
</dbReference>
<feature type="transmembrane region" description="Helical" evidence="13">
    <location>
        <begin position="21"/>
        <end position="42"/>
    </location>
</feature>
<keyword evidence="11 13" id="KW-0472">Membrane</keyword>